<name>A0ABZ1BP23_9FIRM</name>
<keyword evidence="3" id="KW-1185">Reference proteome</keyword>
<evidence type="ECO:0000313" key="3">
    <source>
        <dbReference type="Proteomes" id="UP001333102"/>
    </source>
</evidence>
<dbReference type="Pfam" id="PF12867">
    <property type="entry name" value="DinB_2"/>
    <property type="match status" value="1"/>
</dbReference>
<reference evidence="3" key="1">
    <citation type="submission" date="2023-12" db="EMBL/GenBank/DDBJ databases">
        <title>Novel isolates from deep terrestrial aquifers shed light on the physiology and ecology of the class Limnochordia.</title>
        <authorList>
            <person name="Karnachuk O.V."/>
            <person name="Lukina A.P."/>
            <person name="Avakyan M.R."/>
            <person name="Kadnikov V."/>
            <person name="Begmatov S."/>
            <person name="Beletsky A.V."/>
            <person name="Mardanov A.V."/>
            <person name="Ravin N.V."/>
        </authorList>
    </citation>
    <scope>NUCLEOTIDE SEQUENCE [LARGE SCALE GENOMIC DNA]</scope>
    <source>
        <strain evidence="3">LN</strain>
    </source>
</reference>
<dbReference type="EMBL" id="CP141614">
    <property type="protein sequence ID" value="WRP14552.1"/>
    <property type="molecule type" value="Genomic_DNA"/>
</dbReference>
<dbReference type="Proteomes" id="UP001333102">
    <property type="component" value="Chromosome"/>
</dbReference>
<feature type="domain" description="DinB-like" evidence="1">
    <location>
        <begin position="23"/>
        <end position="130"/>
    </location>
</feature>
<sequence length="201" mass="21072">MPTSAVSGHHDGAGEALRRMLQTSVDGLLALIQDLGEEELAARPHGLASVLWQIGHVAVCDAQLALQVGHPLDIPEGWEALFAMGASGEGPLPSQEAVVALLREANDDLVRLSGADLARSVTTPSGRTNPLAYRLMFLTVPSRAPRGQDHDAAGAPWQAEALGLSGCRMGRRARLRGTVGCDGASSCSCRACGAKTKAWWC</sequence>
<dbReference type="InterPro" id="IPR024775">
    <property type="entry name" value="DinB-like"/>
</dbReference>
<dbReference type="Gene3D" id="1.20.120.450">
    <property type="entry name" value="dinb family like domain"/>
    <property type="match status" value="1"/>
</dbReference>
<evidence type="ECO:0000259" key="1">
    <source>
        <dbReference type="Pfam" id="PF12867"/>
    </source>
</evidence>
<gene>
    <name evidence="2" type="ORF">VLY81_14235</name>
</gene>
<protein>
    <submittedName>
        <fullName evidence="2">DinB family protein</fullName>
    </submittedName>
</protein>
<dbReference type="SUPFAM" id="SSF109854">
    <property type="entry name" value="DinB/YfiT-like putative metalloenzymes"/>
    <property type="match status" value="1"/>
</dbReference>
<accession>A0ABZ1BP23</accession>
<proteinExistence type="predicted"/>
<organism evidence="2 3">
    <name type="scientific">Geochorda subterranea</name>
    <dbReference type="NCBI Taxonomy" id="3109564"/>
    <lineage>
        <taxon>Bacteria</taxon>
        <taxon>Bacillati</taxon>
        <taxon>Bacillota</taxon>
        <taxon>Limnochordia</taxon>
        <taxon>Limnochordales</taxon>
        <taxon>Geochordaceae</taxon>
        <taxon>Geochorda</taxon>
    </lineage>
</organism>
<dbReference type="RefSeq" id="WP_324668898.1">
    <property type="nucleotide sequence ID" value="NZ_CP141614.1"/>
</dbReference>
<dbReference type="InterPro" id="IPR034660">
    <property type="entry name" value="DinB/YfiT-like"/>
</dbReference>
<evidence type="ECO:0000313" key="2">
    <source>
        <dbReference type="EMBL" id="WRP14552.1"/>
    </source>
</evidence>